<feature type="transmembrane region" description="Helical" evidence="1">
    <location>
        <begin position="134"/>
        <end position="159"/>
    </location>
</feature>
<gene>
    <name evidence="2" type="ORF">GCK72_016833</name>
</gene>
<dbReference type="PANTHER" id="PTHR46178">
    <property type="entry name" value="SEVEN TM RECEPTOR"/>
    <property type="match status" value="1"/>
</dbReference>
<dbReference type="PANTHER" id="PTHR46178:SF8">
    <property type="entry name" value="SEVEN TM RECEPTOR"/>
    <property type="match status" value="1"/>
</dbReference>
<keyword evidence="1" id="KW-1133">Transmembrane helix</keyword>
<evidence type="ECO:0000256" key="1">
    <source>
        <dbReference type="SAM" id="Phobius"/>
    </source>
</evidence>
<feature type="transmembrane region" description="Helical" evidence="1">
    <location>
        <begin position="52"/>
        <end position="76"/>
    </location>
</feature>
<dbReference type="KEGG" id="crq:GCK72_016833"/>
<dbReference type="InterPro" id="IPR019428">
    <property type="entry name" value="7TM_GPCR_serpentine_rcpt_Str"/>
</dbReference>
<dbReference type="AlphaFoldDB" id="A0A6A5G6I2"/>
<feature type="transmembrane region" description="Helical" evidence="1">
    <location>
        <begin position="208"/>
        <end position="232"/>
    </location>
</feature>
<dbReference type="CTD" id="9810853"/>
<evidence type="ECO:0000313" key="3">
    <source>
        <dbReference type="Proteomes" id="UP000483820"/>
    </source>
</evidence>
<feature type="transmembrane region" description="Helical" evidence="1">
    <location>
        <begin position="20"/>
        <end position="40"/>
    </location>
</feature>
<evidence type="ECO:0000313" key="2">
    <source>
        <dbReference type="EMBL" id="KAF1750285.1"/>
    </source>
</evidence>
<dbReference type="SUPFAM" id="SSF81321">
    <property type="entry name" value="Family A G protein-coupled receptor-like"/>
    <property type="match status" value="1"/>
</dbReference>
<keyword evidence="1" id="KW-0472">Membrane</keyword>
<evidence type="ECO:0008006" key="4">
    <source>
        <dbReference type="Google" id="ProtNLM"/>
    </source>
</evidence>
<feature type="transmembrane region" description="Helical" evidence="1">
    <location>
        <begin position="253"/>
        <end position="271"/>
    </location>
</feature>
<sequence length="344" mass="39720">MVTMNLNSTTTILPFIAEIFSRVGFVCTCLFNIILIYLTAFHTERITGAYKYLIILFSLVCISFSCLEVLAHPYLHNYNGGFIYFSLNDYLGASQALLRFFIEAYSGAYAAIMCMVAVQFVFRFATLMNRRTLLSTFTGFNFIIWIIYPLIFCVLFGAMTHYCAQAEPFSDDYMEKELRRVYNLDIEKTARFIVIAYNADGSVRWFNLVFLFGAMIILSAQYAVIIYCGVQMQMKMKKELKNFSLPNRKLQQQFFKALVVQITLPTLLFHLPALPVLFSPFFNIEFTFQTGFIYAVFSLYPPIETVAFMMIVSEYSNIFKKKVLRRPSAPDVNKKRISSDISIH</sequence>
<dbReference type="Pfam" id="PF10326">
    <property type="entry name" value="7TM_GPCR_Str"/>
    <property type="match status" value="1"/>
</dbReference>
<keyword evidence="1" id="KW-0812">Transmembrane</keyword>
<proteinExistence type="predicted"/>
<dbReference type="GeneID" id="9810853"/>
<name>A0A6A5G6I2_CAERE</name>
<organism evidence="2 3">
    <name type="scientific">Caenorhabditis remanei</name>
    <name type="common">Caenorhabditis vulgaris</name>
    <dbReference type="NCBI Taxonomy" id="31234"/>
    <lineage>
        <taxon>Eukaryota</taxon>
        <taxon>Metazoa</taxon>
        <taxon>Ecdysozoa</taxon>
        <taxon>Nematoda</taxon>
        <taxon>Chromadorea</taxon>
        <taxon>Rhabditida</taxon>
        <taxon>Rhabditina</taxon>
        <taxon>Rhabditomorpha</taxon>
        <taxon>Rhabditoidea</taxon>
        <taxon>Rhabditidae</taxon>
        <taxon>Peloderinae</taxon>
        <taxon>Caenorhabditis</taxon>
    </lineage>
</organism>
<dbReference type="Proteomes" id="UP000483820">
    <property type="component" value="Chromosome V"/>
</dbReference>
<accession>A0A6A5G6I2</accession>
<dbReference type="RefSeq" id="XP_003094450.2">
    <property type="nucleotide sequence ID" value="XM_003094402.2"/>
</dbReference>
<comment type="caution">
    <text evidence="2">The sequence shown here is derived from an EMBL/GenBank/DDBJ whole genome shotgun (WGS) entry which is preliminary data.</text>
</comment>
<feature type="transmembrane region" description="Helical" evidence="1">
    <location>
        <begin position="291"/>
        <end position="312"/>
    </location>
</feature>
<dbReference type="EMBL" id="WUAV01000005">
    <property type="protein sequence ID" value="KAF1750285.1"/>
    <property type="molecule type" value="Genomic_DNA"/>
</dbReference>
<reference evidence="2 3" key="1">
    <citation type="submission" date="2019-12" db="EMBL/GenBank/DDBJ databases">
        <title>Chromosome-level assembly of the Caenorhabditis remanei genome.</title>
        <authorList>
            <person name="Teterina A.A."/>
            <person name="Willis J.H."/>
            <person name="Phillips P.C."/>
        </authorList>
    </citation>
    <scope>NUCLEOTIDE SEQUENCE [LARGE SCALE GENOMIC DNA]</scope>
    <source>
        <strain evidence="2 3">PX506</strain>
        <tissue evidence="2">Whole organism</tissue>
    </source>
</reference>
<protein>
    <recommendedName>
        <fullName evidence="4">Seven TM Receptor</fullName>
    </recommendedName>
</protein>
<feature type="transmembrane region" description="Helical" evidence="1">
    <location>
        <begin position="96"/>
        <end position="122"/>
    </location>
</feature>